<dbReference type="GO" id="GO:0051539">
    <property type="term" value="F:4 iron, 4 sulfur cluster binding"/>
    <property type="evidence" value="ECO:0007669"/>
    <property type="project" value="UniProtKB-KW"/>
</dbReference>
<dbReference type="SFLD" id="SFLDG01280">
    <property type="entry name" value="HydE/PylB-like"/>
    <property type="match status" value="1"/>
</dbReference>
<dbReference type="eggNOG" id="COG0502">
    <property type="taxonomic scope" value="Bacteria"/>
</dbReference>
<feature type="binding site" evidence="7">
    <location>
        <position position="57"/>
    </location>
    <ligand>
        <name>[4Fe-4S] cluster</name>
        <dbReference type="ChEBI" id="CHEBI:49883"/>
        <note>4Fe-4S-S-AdoMet</note>
    </ligand>
</feature>
<protein>
    <submittedName>
        <fullName evidence="10">Radical SAM</fullName>
    </submittedName>
</protein>
<dbReference type="SFLD" id="SFLDG01060">
    <property type="entry name" value="BATS_domain_containing"/>
    <property type="match status" value="1"/>
</dbReference>
<keyword evidence="2 7" id="KW-0949">S-adenosyl-L-methionine</keyword>
<keyword evidence="1 7" id="KW-0004">4Fe-4S</keyword>
<dbReference type="KEGG" id="taz:TREAZ_2979"/>
<evidence type="ECO:0000256" key="7">
    <source>
        <dbReference type="PIRSR" id="PIRSR004762-1"/>
    </source>
</evidence>
<feature type="binding site" evidence="8">
    <location>
        <position position="150"/>
    </location>
    <ligand>
        <name>S-adenosyl-L-methionine</name>
        <dbReference type="ChEBI" id="CHEBI:59789"/>
    </ligand>
</feature>
<dbReference type="PROSITE" id="PS51918">
    <property type="entry name" value="RADICAL_SAM"/>
    <property type="match status" value="1"/>
</dbReference>
<dbReference type="HOGENOM" id="CLU_033172_0_1_12"/>
<keyword evidence="4 7" id="KW-0408">Iron</keyword>
<dbReference type="RefSeq" id="WP_015712571.1">
    <property type="nucleotide sequence ID" value="NC_015577.1"/>
</dbReference>
<evidence type="ECO:0000256" key="5">
    <source>
        <dbReference type="ARBA" id="ARBA00023014"/>
    </source>
</evidence>
<dbReference type="SMART" id="SM00876">
    <property type="entry name" value="BATS"/>
    <property type="match status" value="1"/>
</dbReference>
<keyword evidence="11" id="KW-1185">Reference proteome</keyword>
<name>F5YBP3_LEAAZ</name>
<dbReference type="InterPro" id="IPR024021">
    <property type="entry name" value="FeFe-hyd_HydE_rSAM"/>
</dbReference>
<keyword evidence="5 7" id="KW-0411">Iron-sulfur</keyword>
<dbReference type="SFLD" id="SFLDF00348">
    <property type="entry name" value="FeFe_hydrogenase_maturase_(Hyd"/>
    <property type="match status" value="1"/>
</dbReference>
<dbReference type="SFLD" id="SFLDS00029">
    <property type="entry name" value="Radical_SAM"/>
    <property type="match status" value="1"/>
</dbReference>
<dbReference type="Pfam" id="PF04055">
    <property type="entry name" value="Radical_SAM"/>
    <property type="match status" value="1"/>
</dbReference>
<evidence type="ECO:0000256" key="8">
    <source>
        <dbReference type="PIRSR" id="PIRSR004762-2"/>
    </source>
</evidence>
<dbReference type="InterPro" id="IPR013785">
    <property type="entry name" value="Aldolase_TIM"/>
</dbReference>
<feature type="binding site" evidence="7">
    <location>
        <position position="54"/>
    </location>
    <ligand>
        <name>[4Fe-4S] cluster</name>
        <dbReference type="ChEBI" id="CHEBI:49883"/>
        <note>4Fe-4S-S-AdoMet</note>
    </ligand>
</feature>
<sequence>MYSDAELLHFITTEDPAEMEELFSAAREIRAGHYGKDVYFRGLIEFTNYCKNDCFYCGIRGSNKNVKRYRLSAEEILNCCRMGDLLGYKTFVLQGGEDPYFTDDRIVEIVQLIRKEYPDHAITLSIGEKSRQSYEAYFEAGANRYLLRHETANDDHYKKMHPEAMKLSERKECLYILKEIGYQVGAGFMVGSPFQTPECLLEDLRFLEDLKPHMAGIGPFIPQADTPFAHFRQGSLNQTLRMVALTRLLLPDALIPATTALGTIDPKGREKGLLSGANVVMPNLSPKAVRKLYALYDNKICTGDEAAECRLCMEGRIRGYGFEPKMVRGDHPSLQLVAMS</sequence>
<dbReference type="SMART" id="SM00729">
    <property type="entry name" value="Elp3"/>
    <property type="match status" value="1"/>
</dbReference>
<dbReference type="InParanoid" id="F5YBP3"/>
<feature type="domain" description="Radical SAM core" evidence="9">
    <location>
        <begin position="36"/>
        <end position="261"/>
    </location>
</feature>
<dbReference type="InterPro" id="IPR006638">
    <property type="entry name" value="Elp3/MiaA/NifB-like_rSAM"/>
</dbReference>
<dbReference type="Proteomes" id="UP000009222">
    <property type="component" value="Chromosome"/>
</dbReference>
<gene>
    <name evidence="10" type="ordered locus">TREAZ_2979</name>
</gene>
<dbReference type="SUPFAM" id="SSF102114">
    <property type="entry name" value="Radical SAM enzymes"/>
    <property type="match status" value="1"/>
</dbReference>
<evidence type="ECO:0000256" key="4">
    <source>
        <dbReference type="ARBA" id="ARBA00023004"/>
    </source>
</evidence>
<evidence type="ECO:0000256" key="3">
    <source>
        <dbReference type="ARBA" id="ARBA00022723"/>
    </source>
</evidence>
<dbReference type="InterPro" id="IPR007197">
    <property type="entry name" value="rSAM"/>
</dbReference>
<reference evidence="11" key="1">
    <citation type="submission" date="2009-12" db="EMBL/GenBank/DDBJ databases">
        <title>Complete sequence of Treponema azotonutricium strain ZAS-9.</title>
        <authorList>
            <person name="Tetu S.G."/>
            <person name="Matson E."/>
            <person name="Ren Q."/>
            <person name="Seshadri R."/>
            <person name="Elbourne L."/>
            <person name="Hassan K.A."/>
            <person name="Durkin A."/>
            <person name="Radune D."/>
            <person name="Mohamoud Y."/>
            <person name="Shay R."/>
            <person name="Jin S."/>
            <person name="Zhang X."/>
            <person name="Lucey K."/>
            <person name="Ballor N.R."/>
            <person name="Ottesen E."/>
            <person name="Rosenthal R."/>
            <person name="Allen A."/>
            <person name="Leadbetter J.R."/>
            <person name="Paulsen I.T."/>
        </authorList>
    </citation>
    <scope>NUCLEOTIDE SEQUENCE [LARGE SCALE GENOMIC DNA]</scope>
    <source>
        <strain evidence="11">ATCC BAA-888 / DSM 13862 / ZAS-9</strain>
    </source>
</reference>
<dbReference type="PANTHER" id="PTHR43726">
    <property type="entry name" value="3-METHYLORNITHINE SYNTHASE"/>
    <property type="match status" value="1"/>
</dbReference>
<keyword evidence="3" id="KW-0479">Metal-binding</keyword>
<dbReference type="InterPro" id="IPR034422">
    <property type="entry name" value="HydE/PylB-like"/>
</dbReference>
<feature type="binding site" evidence="8">
    <location>
        <position position="170"/>
    </location>
    <ligand>
        <name>S-adenosyl-L-methionine</name>
        <dbReference type="ChEBI" id="CHEBI:59789"/>
    </ligand>
</feature>
<dbReference type="SFLD" id="SFLDG01082">
    <property type="entry name" value="B12-binding_domain_containing"/>
    <property type="match status" value="1"/>
</dbReference>
<evidence type="ECO:0000256" key="2">
    <source>
        <dbReference type="ARBA" id="ARBA00022691"/>
    </source>
</evidence>
<dbReference type="GO" id="GO:0042364">
    <property type="term" value="P:water-soluble vitamin biosynthetic process"/>
    <property type="evidence" value="ECO:0007669"/>
    <property type="project" value="UniProtKB-ARBA"/>
</dbReference>
<dbReference type="OrthoDB" id="9775764at2"/>
<dbReference type="NCBIfam" id="TIGR03956">
    <property type="entry name" value="rSAM_HydE"/>
    <property type="match status" value="1"/>
</dbReference>
<evidence type="ECO:0000256" key="1">
    <source>
        <dbReference type="ARBA" id="ARBA00022485"/>
    </source>
</evidence>
<evidence type="ECO:0000256" key="6">
    <source>
        <dbReference type="ARBA" id="ARBA00034078"/>
    </source>
</evidence>
<dbReference type="STRING" id="545695.TREAZ_2979"/>
<feature type="binding site" evidence="8">
    <location>
        <position position="125"/>
    </location>
    <ligand>
        <name>(3R)-3-methyl-D-ornithine</name>
        <dbReference type="ChEBI" id="CHEBI:64642"/>
    </ligand>
</feature>
<dbReference type="InterPro" id="IPR058240">
    <property type="entry name" value="rSAM_sf"/>
</dbReference>
<feature type="binding site" evidence="7">
    <location>
        <position position="50"/>
    </location>
    <ligand>
        <name>[4Fe-4S] cluster</name>
        <dbReference type="ChEBI" id="CHEBI:49883"/>
        <note>4Fe-4S-S-AdoMet</note>
    </ligand>
</feature>
<dbReference type="AlphaFoldDB" id="F5YBP3"/>
<dbReference type="GO" id="GO:0016740">
    <property type="term" value="F:transferase activity"/>
    <property type="evidence" value="ECO:0007669"/>
    <property type="project" value="TreeGrafter"/>
</dbReference>
<comment type="cofactor">
    <cofactor evidence="7">
        <name>[4Fe-4S] cluster</name>
        <dbReference type="ChEBI" id="CHEBI:49883"/>
    </cofactor>
    <text evidence="7">Binds 1 [4Fe-4S] cluster. The cluster is coordinated with 3 cysteines and an exchangeable S-adenosyl-L-methionine.</text>
</comment>
<accession>F5YBP3</accession>
<dbReference type="PANTHER" id="PTHR43726:SF1">
    <property type="entry name" value="BIOTIN SYNTHASE"/>
    <property type="match status" value="1"/>
</dbReference>
<dbReference type="PIRSF" id="PIRSF004762">
    <property type="entry name" value="CHP00423"/>
    <property type="match status" value="1"/>
</dbReference>
<dbReference type="CDD" id="cd01335">
    <property type="entry name" value="Radical_SAM"/>
    <property type="match status" value="1"/>
</dbReference>
<dbReference type="GO" id="GO:0044272">
    <property type="term" value="P:sulfur compound biosynthetic process"/>
    <property type="evidence" value="ECO:0007669"/>
    <property type="project" value="UniProtKB-ARBA"/>
</dbReference>
<evidence type="ECO:0000313" key="10">
    <source>
        <dbReference type="EMBL" id="AEF80880.1"/>
    </source>
</evidence>
<proteinExistence type="predicted"/>
<reference evidence="10 11" key="2">
    <citation type="journal article" date="2011" name="ISME J.">
        <title>RNA-seq reveals cooperative metabolic interactions between two termite-gut spirochete species in co-culture.</title>
        <authorList>
            <person name="Rosenthal A.Z."/>
            <person name="Matson E.G."/>
            <person name="Eldar A."/>
            <person name="Leadbetter J.R."/>
        </authorList>
    </citation>
    <scope>NUCLEOTIDE SEQUENCE [LARGE SCALE GENOMIC DNA]</scope>
    <source>
        <strain evidence="11">ATCC BAA-888 / DSM 13862 / ZAS-9</strain>
    </source>
</reference>
<dbReference type="InterPro" id="IPR010722">
    <property type="entry name" value="BATS_dom"/>
</dbReference>
<dbReference type="EMBL" id="CP001841">
    <property type="protein sequence ID" value="AEF80880.1"/>
    <property type="molecule type" value="Genomic_DNA"/>
</dbReference>
<dbReference type="GO" id="GO:0046872">
    <property type="term" value="F:metal ion binding"/>
    <property type="evidence" value="ECO:0007669"/>
    <property type="project" value="UniProtKB-KW"/>
</dbReference>
<dbReference type="Gene3D" id="3.20.20.70">
    <property type="entry name" value="Aldolase class I"/>
    <property type="match status" value="1"/>
</dbReference>
<evidence type="ECO:0000313" key="11">
    <source>
        <dbReference type="Proteomes" id="UP000009222"/>
    </source>
</evidence>
<comment type="cofactor">
    <cofactor evidence="6">
        <name>[2Fe-2S] cluster</name>
        <dbReference type="ChEBI" id="CHEBI:190135"/>
    </cofactor>
</comment>
<organism evidence="10 11">
    <name type="scientific">Leadbettera azotonutricia (strain ATCC BAA-888 / DSM 13862 / ZAS-9)</name>
    <name type="common">Treponema azotonutricium</name>
    <dbReference type="NCBI Taxonomy" id="545695"/>
    <lineage>
        <taxon>Bacteria</taxon>
        <taxon>Pseudomonadati</taxon>
        <taxon>Spirochaetota</taxon>
        <taxon>Spirochaetia</taxon>
        <taxon>Spirochaetales</taxon>
        <taxon>Breznakiellaceae</taxon>
        <taxon>Leadbettera</taxon>
    </lineage>
</organism>
<evidence type="ECO:0000259" key="9">
    <source>
        <dbReference type="PROSITE" id="PS51918"/>
    </source>
</evidence>